<dbReference type="SMART" id="SM00028">
    <property type="entry name" value="TPR"/>
    <property type="match status" value="3"/>
</dbReference>
<dbReference type="STRING" id="1805238.AUJ23_00250"/>
<dbReference type="EMBL" id="MNVC01000003">
    <property type="protein sequence ID" value="OIO20499.1"/>
    <property type="molecule type" value="Genomic_DNA"/>
</dbReference>
<dbReference type="InterPro" id="IPR051685">
    <property type="entry name" value="Ycf3/AcsC/BcsC/TPR_MFPF"/>
</dbReference>
<evidence type="ECO:0000256" key="1">
    <source>
        <dbReference type="ARBA" id="ARBA00022737"/>
    </source>
</evidence>
<keyword evidence="4" id="KW-1133">Transmembrane helix</keyword>
<dbReference type="Proteomes" id="UP000181941">
    <property type="component" value="Unassembled WGS sequence"/>
</dbReference>
<dbReference type="Gene3D" id="1.25.40.10">
    <property type="entry name" value="Tetratricopeptide repeat domain"/>
    <property type="match status" value="2"/>
</dbReference>
<protein>
    <submittedName>
        <fullName evidence="5">Uncharacterized protein</fullName>
    </submittedName>
</protein>
<dbReference type="InterPro" id="IPR019734">
    <property type="entry name" value="TPR_rpt"/>
</dbReference>
<keyword evidence="4" id="KW-0812">Transmembrane</keyword>
<dbReference type="Pfam" id="PF13181">
    <property type="entry name" value="TPR_8"/>
    <property type="match status" value="3"/>
</dbReference>
<gene>
    <name evidence="5" type="ORF">AUJ23_00250</name>
</gene>
<dbReference type="SUPFAM" id="SSF48452">
    <property type="entry name" value="TPR-like"/>
    <property type="match status" value="1"/>
</dbReference>
<feature type="repeat" description="TPR" evidence="3">
    <location>
        <begin position="185"/>
        <end position="218"/>
    </location>
</feature>
<dbReference type="PANTHER" id="PTHR44943">
    <property type="entry name" value="CELLULOSE SYNTHASE OPERON PROTEIN C"/>
    <property type="match status" value="1"/>
</dbReference>
<feature type="repeat" description="TPR" evidence="3">
    <location>
        <begin position="151"/>
        <end position="184"/>
    </location>
</feature>
<keyword evidence="1" id="KW-0677">Repeat</keyword>
<evidence type="ECO:0000256" key="3">
    <source>
        <dbReference type="PROSITE-ProRule" id="PRU00339"/>
    </source>
</evidence>
<feature type="transmembrane region" description="Helical" evidence="4">
    <location>
        <begin position="6"/>
        <end position="22"/>
    </location>
</feature>
<dbReference type="PANTHER" id="PTHR44943:SF8">
    <property type="entry name" value="TPR REPEAT-CONTAINING PROTEIN MJ0263"/>
    <property type="match status" value="1"/>
</dbReference>
<keyword evidence="4" id="KW-0472">Membrane</keyword>
<evidence type="ECO:0000313" key="6">
    <source>
        <dbReference type="Proteomes" id="UP000181941"/>
    </source>
</evidence>
<sequence length="301" mass="35381">MFNILPFILIVLSLVIIIFVIVRKYPQLLLLDVDTLPEIKMARNKNRLIMHKSEQREKQYYANFKNKLVPFIKLLKNIQLAFRVLVGKIERKVGENEKIPNGPSITKQEKKEKIIMSKDLVKDAQTDLLQEDYPTAEKKFLASLNYDSKNKEAYHGLATVYYAQNQVTEAKETYNFLLQLDSGDENANVKLGEIYEKEGNKEKAVEYYQQAVLSNPNNPERFLKIYDLLFYLKYYKTALEAIKQALEIEPQNPRYVDNFIETSIILKRKDLAEEGYKQLRMINPDNQKLEVFKQRIDEIKE</sequence>
<feature type="repeat" description="TPR" evidence="3">
    <location>
        <begin position="219"/>
        <end position="252"/>
    </location>
</feature>
<evidence type="ECO:0000313" key="5">
    <source>
        <dbReference type="EMBL" id="OIO20499.1"/>
    </source>
</evidence>
<organism evidence="5 6">
    <name type="scientific">Candidatus Magasanikbacteria bacterium CG1_02_32_51</name>
    <dbReference type="NCBI Taxonomy" id="1805238"/>
    <lineage>
        <taxon>Bacteria</taxon>
        <taxon>Candidatus Magasanikiibacteriota</taxon>
    </lineage>
</organism>
<evidence type="ECO:0000256" key="2">
    <source>
        <dbReference type="ARBA" id="ARBA00022803"/>
    </source>
</evidence>
<accession>A0A1J4UB25</accession>
<dbReference type="PROSITE" id="PS50005">
    <property type="entry name" value="TPR"/>
    <property type="match status" value="3"/>
</dbReference>
<proteinExistence type="predicted"/>
<evidence type="ECO:0000256" key="4">
    <source>
        <dbReference type="SAM" id="Phobius"/>
    </source>
</evidence>
<comment type="caution">
    <text evidence="5">The sequence shown here is derived from an EMBL/GenBank/DDBJ whole genome shotgun (WGS) entry which is preliminary data.</text>
</comment>
<dbReference type="PROSITE" id="PS50293">
    <property type="entry name" value="TPR_REGION"/>
    <property type="match status" value="1"/>
</dbReference>
<keyword evidence="2 3" id="KW-0802">TPR repeat</keyword>
<reference evidence="5 6" key="1">
    <citation type="journal article" date="2016" name="Environ. Microbiol.">
        <title>Genomic resolution of a cold subsurface aquifer community provides metabolic insights for novel microbes adapted to high CO concentrations.</title>
        <authorList>
            <person name="Probst A.J."/>
            <person name="Castelle C.J."/>
            <person name="Singh A."/>
            <person name="Brown C.T."/>
            <person name="Anantharaman K."/>
            <person name="Sharon I."/>
            <person name="Hug L.A."/>
            <person name="Burstein D."/>
            <person name="Emerson J.B."/>
            <person name="Thomas B.C."/>
            <person name="Banfield J.F."/>
        </authorList>
    </citation>
    <scope>NUCLEOTIDE SEQUENCE [LARGE SCALE GENOMIC DNA]</scope>
    <source>
        <strain evidence="5">CG1_02_32_51</strain>
    </source>
</reference>
<dbReference type="AlphaFoldDB" id="A0A1J4UB25"/>
<dbReference type="InterPro" id="IPR011990">
    <property type="entry name" value="TPR-like_helical_dom_sf"/>
</dbReference>
<name>A0A1J4UB25_9BACT</name>